<accession>A0A0Q0XX89</accession>
<feature type="transmembrane region" description="Helical" evidence="1">
    <location>
        <begin position="24"/>
        <end position="42"/>
    </location>
</feature>
<protein>
    <submittedName>
        <fullName evidence="2">Uncharacterized protein</fullName>
    </submittedName>
</protein>
<sequence>MPFSASIFYPKKSRRFDFTLSEKLTYYSLTAIISYVLLLQFIETSFGYDISKYAYCLLIIPVITYFIAGGIRLNEYENLNGYFEGSISFKEDYAFIDSVEYQYNKIENLILYGNSYSGQRNENTRSGPMYSNGVHNLISFDYEDQKISRNFKLDSERHIDELQSALLNIITNEKIPYQRKYLNLINKEYRSYMKFELFIAKLIKEKRIECTEGLLLIGYDSDTEAKELRAKYCC</sequence>
<name>A0A0Q0XX89_9FLAO</name>
<dbReference type="AlphaFoldDB" id="A0A0Q0XX89"/>
<dbReference type="EMBL" id="JRLF01000009">
    <property type="protein sequence ID" value="KQB41041.1"/>
    <property type="molecule type" value="Genomic_DNA"/>
</dbReference>
<proteinExistence type="predicted"/>
<reference evidence="2 3" key="1">
    <citation type="submission" date="2014-09" db="EMBL/GenBank/DDBJ databases">
        <title>Genome sequence of Flavobacterium aquidurense RC62.</title>
        <authorList>
            <person name="Kim J.F."/>
            <person name="Kwak M.-J."/>
        </authorList>
    </citation>
    <scope>NUCLEOTIDE SEQUENCE [LARGE SCALE GENOMIC DNA]</scope>
    <source>
        <strain evidence="2 3">RC62</strain>
    </source>
</reference>
<keyword evidence="1" id="KW-1133">Transmembrane helix</keyword>
<keyword evidence="1" id="KW-0812">Transmembrane</keyword>
<feature type="transmembrane region" description="Helical" evidence="1">
    <location>
        <begin position="54"/>
        <end position="73"/>
    </location>
</feature>
<evidence type="ECO:0000313" key="3">
    <source>
        <dbReference type="Proteomes" id="UP000050443"/>
    </source>
</evidence>
<dbReference type="RefSeq" id="WP_055094044.1">
    <property type="nucleotide sequence ID" value="NZ_JRLF01000009.1"/>
</dbReference>
<dbReference type="Proteomes" id="UP000050443">
    <property type="component" value="Unassembled WGS sequence"/>
</dbReference>
<comment type="caution">
    <text evidence="2">The sequence shown here is derived from an EMBL/GenBank/DDBJ whole genome shotgun (WGS) entry which is preliminary data.</text>
</comment>
<keyword evidence="1" id="KW-0472">Membrane</keyword>
<dbReference type="PATRIC" id="fig|362413.3.peg.4334"/>
<dbReference type="STRING" id="362413.RC62_4416"/>
<organism evidence="2 3">
    <name type="scientific">Flavobacterium aquidurense</name>
    <dbReference type="NCBI Taxonomy" id="362413"/>
    <lineage>
        <taxon>Bacteria</taxon>
        <taxon>Pseudomonadati</taxon>
        <taxon>Bacteroidota</taxon>
        <taxon>Flavobacteriia</taxon>
        <taxon>Flavobacteriales</taxon>
        <taxon>Flavobacteriaceae</taxon>
        <taxon>Flavobacterium</taxon>
    </lineage>
</organism>
<evidence type="ECO:0000313" key="2">
    <source>
        <dbReference type="EMBL" id="KQB41041.1"/>
    </source>
</evidence>
<gene>
    <name evidence="2" type="ORF">RC62_4416</name>
</gene>
<evidence type="ECO:0000256" key="1">
    <source>
        <dbReference type="SAM" id="Phobius"/>
    </source>
</evidence>
<dbReference type="OrthoDB" id="1433457at2"/>